<dbReference type="RefSeq" id="WP_013915775.1">
    <property type="nucleotide sequence ID" value="NC_015690.1"/>
</dbReference>
<feature type="domain" description="Rhamnogalacturonan lyase family 11 C-terminal" evidence="4">
    <location>
        <begin position="517"/>
        <end position="1023"/>
    </location>
</feature>
<organism evidence="5 6">
    <name type="scientific">Paenibacillus mucilaginosus (strain KNP414)</name>
    <dbReference type="NCBI Taxonomy" id="1036673"/>
    <lineage>
        <taxon>Bacteria</taxon>
        <taxon>Bacillati</taxon>
        <taxon>Bacillota</taxon>
        <taxon>Bacilli</taxon>
        <taxon>Bacillales</taxon>
        <taxon>Paenibacillaceae</taxon>
        <taxon>Paenibacillus</taxon>
    </lineage>
</organism>
<evidence type="ECO:0000259" key="2">
    <source>
        <dbReference type="Pfam" id="PF12733"/>
    </source>
</evidence>
<dbReference type="KEGG" id="pms:KNP414_02053"/>
<dbReference type="Gene3D" id="2.60.40.1080">
    <property type="match status" value="2"/>
</dbReference>
<dbReference type="Pfam" id="PF12733">
    <property type="entry name" value="Cadherin-like"/>
    <property type="match status" value="1"/>
</dbReference>
<dbReference type="Pfam" id="PF18370">
    <property type="entry name" value="RGI_lyase"/>
    <property type="match status" value="1"/>
</dbReference>
<feature type="signal peptide" evidence="1">
    <location>
        <begin position="1"/>
        <end position="37"/>
    </location>
</feature>
<dbReference type="InterPro" id="IPR049366">
    <property type="entry name" value="RGL11_C"/>
</dbReference>
<dbReference type="Gene3D" id="2.60.40.10">
    <property type="entry name" value="Immunoglobulins"/>
    <property type="match status" value="1"/>
</dbReference>
<keyword evidence="1" id="KW-0732">Signal</keyword>
<proteinExistence type="predicted"/>
<dbReference type="EMBL" id="CP002869">
    <property type="protein sequence ID" value="AEI40614.1"/>
    <property type="molecule type" value="Genomic_DNA"/>
</dbReference>
<feature type="domain" description="Rhamnogalacturonan I lyase beta-sheet" evidence="3">
    <location>
        <begin position="428"/>
        <end position="513"/>
    </location>
</feature>
<feature type="chain" id="PRO_5003370914" evidence="1">
    <location>
        <begin position="38"/>
        <end position="1325"/>
    </location>
</feature>
<dbReference type="InterPro" id="IPR025883">
    <property type="entry name" value="Cadherin-like_domain"/>
</dbReference>
<feature type="domain" description="Cadherin-like beta-sandwich-like" evidence="2">
    <location>
        <begin position="235"/>
        <end position="330"/>
    </location>
</feature>
<evidence type="ECO:0000259" key="4">
    <source>
        <dbReference type="Pfam" id="PF21348"/>
    </source>
</evidence>
<dbReference type="CDD" id="cd10318">
    <property type="entry name" value="RGL11"/>
    <property type="match status" value="1"/>
</dbReference>
<dbReference type="InterPro" id="IPR034641">
    <property type="entry name" value="RGL11"/>
</dbReference>
<dbReference type="InterPro" id="IPR013783">
    <property type="entry name" value="Ig-like_fold"/>
</dbReference>
<dbReference type="InterPro" id="IPR041624">
    <property type="entry name" value="RGI_lyase"/>
</dbReference>
<gene>
    <name evidence="5" type="ordered locus">KNP414_02053</name>
</gene>
<dbReference type="Proteomes" id="UP000006620">
    <property type="component" value="Chromosome"/>
</dbReference>
<dbReference type="InterPro" id="IPR028994">
    <property type="entry name" value="Integrin_alpha_N"/>
</dbReference>
<evidence type="ECO:0000313" key="6">
    <source>
        <dbReference type="Proteomes" id="UP000006620"/>
    </source>
</evidence>
<accession>F8FRQ7</accession>
<dbReference type="PANTHER" id="PTHR43118">
    <property type="entry name" value="RHAMNOGALACTURONAN LYASE (EUROFUNG)"/>
    <property type="match status" value="1"/>
</dbReference>
<dbReference type="HOGENOM" id="CLU_002616_1_0_9"/>
<dbReference type="PANTHER" id="PTHR43118:SF1">
    <property type="entry name" value="RHAMNOGALACTURONAN LYASE (EUROFUNG)"/>
    <property type="match status" value="1"/>
</dbReference>
<protein>
    <submittedName>
        <fullName evidence="5">FG-GAP repeat protein</fullName>
    </submittedName>
</protein>
<reference evidence="6" key="1">
    <citation type="submission" date="2011-06" db="EMBL/GenBank/DDBJ databases">
        <title>Complete genome sequence of Paenibacillus mucilaginosus KNP414.</title>
        <authorList>
            <person name="Wang J."/>
            <person name="Hu S."/>
            <person name="Hu X."/>
            <person name="Zhang B."/>
            <person name="Dong D."/>
            <person name="Zhang S."/>
            <person name="Zhao K."/>
            <person name="Wu D."/>
        </authorList>
    </citation>
    <scope>NUCLEOTIDE SEQUENCE [LARGE SCALE GENOMIC DNA]</scope>
    <source>
        <strain evidence="6">KNP414</strain>
    </source>
</reference>
<dbReference type="Pfam" id="PF21348">
    <property type="entry name" value="RGL11_C"/>
    <property type="match status" value="1"/>
</dbReference>
<sequence>MLKREKEAAGNRKWSKLIIVMLILAMALPAVPPAALAADSVLVDDDFSSYAPGPFTVGNGNNWTKEGSTPDMTVVSDTVTGRTYGSITNNTTGSIYIGQRFTAQGGGLIMEFDANMPTSKGGTLWVMDGKVNATSAAALRYQMDAGVIKRGGSSTANVLPYDVTHWYRFKIVFNIPKQLYTITITDLNDGKAVTWNENFYSTRSKISSFGFYVNPGGGKVNLTNVRLTSLDLSLSDLKLTSDGYAPKLSPVFDPNVETYRVEVPHTTDSLTVTPTAGNPGNVKVRVGETGVDSGMPTAVPISDASTSIAVNVASAVYSEISRTYTIQVTKLEKSPNLRYVSTEPHDSVVKIGWEETLDPTYQAAHIYQMNADQSLTLVDTVPKGTYISTIQGLTNGKTYTFIVKGLYADGTESSGVTVQETPVKRAPRQMEALNRGLIAMKTHDGVYVGWRLLGTDPGNAAFNLYRDGIKVNPSPITGSTNLEDPEGTGSSTYFVRTVVDGVEQKQSETVKVWDTNYLSIPIRKPADGVTVTGEAYSYRANDATAADLDGDGEYEIILKWEPTNAKDNSQAGYTGNTFVDAYKMDGTFLWRIDLGRNIRAGAHYLDIMAYDLDGDGRAEVTFRTADGTVDGQGNVIGDANADWRNTSGYILTGPEYHTIFEGATGKALATEAYEPGRGNVSDWGDAYGNRVDRFLAAIAYLDGERPSVIMQRGYYTRMVLVAYNWRDGKLTKLWTFDSNTPGNEGYRGQGNHQLSVADVDSDGRDEIITGAAAIDDNGAGLWNSGLGHGDAMHVSDLDPDRLGLEEWAVQENTAAEYSAEMKDAKTGRVLWGQLQVGIDVGRGLTADIDPTRRGEEAWAIDGEWNSTTGGLFSAKGEKISGSIPSSNFAIWWDGDLSRELLDHNWTTTPVRQGTPKIDKWDYVNNRLNNLVTLEGTASNNDTKGNPSLQADLFGDWREEVMVRTTDSSELRIYSTTDRTDQRFVTLMHDPVYRLGIAWQNTGYNQPPHLSYYLGNGMEQPPKPNIRTHAVPASELSVYAAADEVTAGGQLSFFPVITPSAASIGSVNWSVTGVDDSPTSLASIGANGTLTAAGAGTVKVTAAAADGSGLTGSRILTIKPVLVTGIQVTAEGNVTEFTGPGSLPLHAAVTPGTATNPAVKWSVADQNGAPTNIASVTDGGVLQTTGEGYIKVRAAAQDGSGVTGEAVLRVKHVLNGILTLPVKPDAYGKVSAAAASEDIRKMILSAGGDTVAIALQSSSAVKEAQIRVPLQEFSQASKKGIKRLQLRMGSANYTVDMGFINNALKKGSTTLILTVDAKGNFKYVSQ</sequence>
<name>F8FRQ7_PAEMK</name>
<evidence type="ECO:0000313" key="5">
    <source>
        <dbReference type="EMBL" id="AEI40614.1"/>
    </source>
</evidence>
<dbReference type="PATRIC" id="fig|1036673.3.peg.1837"/>
<evidence type="ECO:0000256" key="1">
    <source>
        <dbReference type="SAM" id="SignalP"/>
    </source>
</evidence>
<reference evidence="5 6" key="2">
    <citation type="journal article" date="2013" name="Genome Announc.">
        <title>Genome Sequence of Growth-Improving Paenibacillus mucilaginosus Strain KNP414.</title>
        <authorList>
            <person name="Lu J.J."/>
            <person name="Wang J.F."/>
            <person name="Hu X.F."/>
        </authorList>
    </citation>
    <scope>NUCLEOTIDE SEQUENCE [LARGE SCALE GENOMIC DNA]</scope>
    <source>
        <strain evidence="5 6">KNP414</strain>
    </source>
</reference>
<evidence type="ECO:0000259" key="3">
    <source>
        <dbReference type="Pfam" id="PF18370"/>
    </source>
</evidence>
<dbReference type="SUPFAM" id="SSF69318">
    <property type="entry name" value="Integrin alpha N-terminal domain"/>
    <property type="match status" value="1"/>
</dbReference>